<evidence type="ECO:0000313" key="1">
    <source>
        <dbReference type="EMBL" id="GAH15348.1"/>
    </source>
</evidence>
<accession>X1F3G1</accession>
<reference evidence="1" key="1">
    <citation type="journal article" date="2014" name="Front. Microbiol.">
        <title>High frequency of phylogenetically diverse reductive dehalogenase-homologous genes in deep subseafloor sedimentary metagenomes.</title>
        <authorList>
            <person name="Kawai M."/>
            <person name="Futagami T."/>
            <person name="Toyoda A."/>
            <person name="Takaki Y."/>
            <person name="Nishi S."/>
            <person name="Hori S."/>
            <person name="Arai W."/>
            <person name="Tsubouchi T."/>
            <person name="Morono Y."/>
            <person name="Uchiyama I."/>
            <person name="Ito T."/>
            <person name="Fujiyama A."/>
            <person name="Inagaki F."/>
            <person name="Takami H."/>
        </authorList>
    </citation>
    <scope>NUCLEOTIDE SEQUENCE</scope>
    <source>
        <strain evidence="1">Expedition CK06-06</strain>
    </source>
</reference>
<dbReference type="AlphaFoldDB" id="X1F3G1"/>
<organism evidence="1">
    <name type="scientific">marine sediment metagenome</name>
    <dbReference type="NCBI Taxonomy" id="412755"/>
    <lineage>
        <taxon>unclassified sequences</taxon>
        <taxon>metagenomes</taxon>
        <taxon>ecological metagenomes</taxon>
    </lineage>
</organism>
<feature type="non-terminal residue" evidence="1">
    <location>
        <position position="54"/>
    </location>
</feature>
<name>X1F3G1_9ZZZZ</name>
<protein>
    <submittedName>
        <fullName evidence="1">Uncharacterized protein</fullName>
    </submittedName>
</protein>
<sequence>MTNREVKGYDDIKFHQYYKVLYSRNKFLKTYFRYLNPNLNYKVKIGDFYDFIFL</sequence>
<proteinExistence type="predicted"/>
<gene>
    <name evidence="1" type="ORF">S01H4_60299</name>
</gene>
<dbReference type="EMBL" id="BART01035529">
    <property type="protein sequence ID" value="GAH15348.1"/>
    <property type="molecule type" value="Genomic_DNA"/>
</dbReference>
<comment type="caution">
    <text evidence="1">The sequence shown here is derived from an EMBL/GenBank/DDBJ whole genome shotgun (WGS) entry which is preliminary data.</text>
</comment>